<feature type="compositionally biased region" description="Polar residues" evidence="1">
    <location>
        <begin position="292"/>
        <end position="303"/>
    </location>
</feature>
<reference evidence="2 3" key="1">
    <citation type="journal article" date="2015" name="Genome Biol. Evol.">
        <title>Comparative Genomics of a Bacterivorous Green Alga Reveals Evolutionary Causalities and Consequences of Phago-Mixotrophic Mode of Nutrition.</title>
        <authorList>
            <person name="Burns J.A."/>
            <person name="Paasch A."/>
            <person name="Narechania A."/>
            <person name="Kim E."/>
        </authorList>
    </citation>
    <scope>NUCLEOTIDE SEQUENCE [LARGE SCALE GENOMIC DNA]</scope>
    <source>
        <strain evidence="2 3">PLY_AMNH</strain>
    </source>
</reference>
<protein>
    <submittedName>
        <fullName evidence="2">Uncharacterized protein</fullName>
    </submittedName>
</protein>
<dbReference type="AlphaFoldDB" id="A0AAE0GRW0"/>
<dbReference type="Proteomes" id="UP001190700">
    <property type="component" value="Unassembled WGS sequence"/>
</dbReference>
<proteinExistence type="predicted"/>
<evidence type="ECO:0000256" key="1">
    <source>
        <dbReference type="SAM" id="MobiDB-lite"/>
    </source>
</evidence>
<feature type="region of interest" description="Disordered" evidence="1">
    <location>
        <begin position="210"/>
        <end position="240"/>
    </location>
</feature>
<feature type="region of interest" description="Disordered" evidence="1">
    <location>
        <begin position="73"/>
        <end position="112"/>
    </location>
</feature>
<name>A0AAE0GRW0_9CHLO</name>
<evidence type="ECO:0000313" key="3">
    <source>
        <dbReference type="Proteomes" id="UP001190700"/>
    </source>
</evidence>
<keyword evidence="3" id="KW-1185">Reference proteome</keyword>
<gene>
    <name evidence="2" type="ORF">CYMTET_9237</name>
</gene>
<evidence type="ECO:0000313" key="2">
    <source>
        <dbReference type="EMBL" id="KAK3283048.1"/>
    </source>
</evidence>
<organism evidence="2 3">
    <name type="scientific">Cymbomonas tetramitiformis</name>
    <dbReference type="NCBI Taxonomy" id="36881"/>
    <lineage>
        <taxon>Eukaryota</taxon>
        <taxon>Viridiplantae</taxon>
        <taxon>Chlorophyta</taxon>
        <taxon>Pyramimonadophyceae</taxon>
        <taxon>Pyramimonadales</taxon>
        <taxon>Pyramimonadaceae</taxon>
        <taxon>Cymbomonas</taxon>
    </lineage>
</organism>
<feature type="compositionally biased region" description="Basic residues" evidence="1">
    <location>
        <begin position="323"/>
        <end position="339"/>
    </location>
</feature>
<dbReference type="EMBL" id="LGRX02003058">
    <property type="protein sequence ID" value="KAK3283048.1"/>
    <property type="molecule type" value="Genomic_DNA"/>
</dbReference>
<feature type="region of interest" description="Disordered" evidence="1">
    <location>
        <begin position="279"/>
        <end position="339"/>
    </location>
</feature>
<accession>A0AAE0GRW0</accession>
<comment type="caution">
    <text evidence="2">The sequence shown here is derived from an EMBL/GenBank/DDBJ whole genome shotgun (WGS) entry which is preliminary data.</text>
</comment>
<feature type="region of interest" description="Disordered" evidence="1">
    <location>
        <begin position="1"/>
        <end position="26"/>
    </location>
</feature>
<feature type="compositionally biased region" description="Basic and acidic residues" evidence="1">
    <location>
        <begin position="230"/>
        <end position="240"/>
    </location>
</feature>
<feature type="non-terminal residue" evidence="2">
    <location>
        <position position="1"/>
    </location>
</feature>
<sequence>ALLPQPPGAARASALLPESTKSGSGLSASRWKYRGAAWPQLLLLKSYPGAARASARLLLKASKWPSLSASCRSAEVRPGPQRLPKKATQVRLRASAPSYRKRPGLSASPAASYPGAARASAPLLLKATQEMSMKAKLNADVTCAAVTGQGCGCSRMCVNPNSEFRGMLQRRISVEDTQVRKTLSPAEAKKAQKDQALELAASQAATAGVAQMEARPVPTKEVAARTRSRPGGEEGSERLLPKMKDMGQKIMKNQNFSTGFSFQRPGGSHRVPVVLQQQQQHIAGQGQGDPASATNGDNYQEVFSESPLLEGDNTEDEKDDKKKGSRHSHRGHGHGRHNT</sequence>